<keyword evidence="2" id="KW-1185">Reference proteome</keyword>
<reference evidence="1 2" key="1">
    <citation type="submission" date="2020-09" db="EMBL/GenBank/DDBJ databases">
        <title>De no assembly of potato wild relative species, Solanum commersonii.</title>
        <authorList>
            <person name="Cho K."/>
        </authorList>
    </citation>
    <scope>NUCLEOTIDE SEQUENCE [LARGE SCALE GENOMIC DNA]</scope>
    <source>
        <strain evidence="1">LZ3.2</strain>
        <tissue evidence="1">Leaf</tissue>
    </source>
</reference>
<name>A0A9J5Z148_SOLCO</name>
<accession>A0A9J5Z148</accession>
<feature type="non-terminal residue" evidence="1">
    <location>
        <position position="1"/>
    </location>
</feature>
<proteinExistence type="predicted"/>
<evidence type="ECO:0000313" key="2">
    <source>
        <dbReference type="Proteomes" id="UP000824120"/>
    </source>
</evidence>
<dbReference type="AlphaFoldDB" id="A0A9J5Z148"/>
<comment type="caution">
    <text evidence="1">The sequence shown here is derived from an EMBL/GenBank/DDBJ whole genome shotgun (WGS) entry which is preliminary data.</text>
</comment>
<organism evidence="1 2">
    <name type="scientific">Solanum commersonii</name>
    <name type="common">Commerson's wild potato</name>
    <name type="synonym">Commerson's nightshade</name>
    <dbReference type="NCBI Taxonomy" id="4109"/>
    <lineage>
        <taxon>Eukaryota</taxon>
        <taxon>Viridiplantae</taxon>
        <taxon>Streptophyta</taxon>
        <taxon>Embryophyta</taxon>
        <taxon>Tracheophyta</taxon>
        <taxon>Spermatophyta</taxon>
        <taxon>Magnoliopsida</taxon>
        <taxon>eudicotyledons</taxon>
        <taxon>Gunneridae</taxon>
        <taxon>Pentapetalae</taxon>
        <taxon>asterids</taxon>
        <taxon>lamiids</taxon>
        <taxon>Solanales</taxon>
        <taxon>Solanaceae</taxon>
        <taxon>Solanoideae</taxon>
        <taxon>Solaneae</taxon>
        <taxon>Solanum</taxon>
    </lineage>
</organism>
<protein>
    <submittedName>
        <fullName evidence="1">Uncharacterized protein</fullName>
    </submittedName>
</protein>
<gene>
    <name evidence="1" type="ORF">H5410_027385</name>
</gene>
<evidence type="ECO:0000313" key="1">
    <source>
        <dbReference type="EMBL" id="KAG5605893.1"/>
    </source>
</evidence>
<dbReference type="EMBL" id="JACXVP010000005">
    <property type="protein sequence ID" value="KAG5605893.1"/>
    <property type="molecule type" value="Genomic_DNA"/>
</dbReference>
<dbReference type="Proteomes" id="UP000824120">
    <property type="component" value="Chromosome 5"/>
</dbReference>
<sequence>YYSIVKIKLNVRLLKINDKLSIYRLQKIVLVDLSASSSPSCTSLQHRRLRVLEQKEECVPSTNRQVCLAMLKLLLLRSFHPFCSFLRLSVHASTETSNT</sequence>